<dbReference type="PANTHER" id="PTHR21680">
    <property type="entry name" value="COILED-COIL DOMAIN-CONTAINING PROTEIN 124"/>
    <property type="match status" value="1"/>
</dbReference>
<name>A0A3N4J2Y2_9PEZI</name>
<reference evidence="6 7" key="1">
    <citation type="journal article" date="2018" name="Nat. Ecol. Evol.">
        <title>Pezizomycetes genomes reveal the molecular basis of ectomycorrhizal truffle lifestyle.</title>
        <authorList>
            <person name="Murat C."/>
            <person name="Payen T."/>
            <person name="Noel B."/>
            <person name="Kuo A."/>
            <person name="Morin E."/>
            <person name="Chen J."/>
            <person name="Kohler A."/>
            <person name="Krizsan K."/>
            <person name="Balestrini R."/>
            <person name="Da Silva C."/>
            <person name="Montanini B."/>
            <person name="Hainaut M."/>
            <person name="Levati E."/>
            <person name="Barry K.W."/>
            <person name="Belfiori B."/>
            <person name="Cichocki N."/>
            <person name="Clum A."/>
            <person name="Dockter R.B."/>
            <person name="Fauchery L."/>
            <person name="Guy J."/>
            <person name="Iotti M."/>
            <person name="Le Tacon F."/>
            <person name="Lindquist E.A."/>
            <person name="Lipzen A."/>
            <person name="Malagnac F."/>
            <person name="Mello A."/>
            <person name="Molinier V."/>
            <person name="Miyauchi S."/>
            <person name="Poulain J."/>
            <person name="Riccioni C."/>
            <person name="Rubini A."/>
            <person name="Sitrit Y."/>
            <person name="Splivallo R."/>
            <person name="Traeger S."/>
            <person name="Wang M."/>
            <person name="Zifcakova L."/>
            <person name="Wipf D."/>
            <person name="Zambonelli A."/>
            <person name="Paolocci F."/>
            <person name="Nowrousian M."/>
            <person name="Ottonello S."/>
            <person name="Baldrian P."/>
            <person name="Spatafora J.W."/>
            <person name="Henrissat B."/>
            <person name="Nagy L.G."/>
            <person name="Aury J.M."/>
            <person name="Wincker P."/>
            <person name="Grigoriev I.V."/>
            <person name="Bonfante P."/>
            <person name="Martin F.M."/>
        </authorList>
    </citation>
    <scope>NUCLEOTIDE SEQUENCE [LARGE SCALE GENOMIC DNA]</scope>
    <source>
        <strain evidence="6 7">120613-1</strain>
    </source>
</reference>
<dbReference type="GO" id="GO:0006366">
    <property type="term" value="P:transcription by RNA polymerase II"/>
    <property type="evidence" value="ECO:0007669"/>
    <property type="project" value="TreeGrafter"/>
</dbReference>
<dbReference type="Pfam" id="PF22048">
    <property type="entry name" value="LSO1_2-like"/>
    <property type="match status" value="1"/>
</dbReference>
<evidence type="ECO:0000313" key="6">
    <source>
        <dbReference type="EMBL" id="RPA92693.1"/>
    </source>
</evidence>
<evidence type="ECO:0000256" key="2">
    <source>
        <dbReference type="ARBA" id="ARBA00023054"/>
    </source>
</evidence>
<comment type="similarity">
    <text evidence="1">Belongs to the CCDC124 family.</text>
</comment>
<feature type="region of interest" description="Disordered" evidence="3">
    <location>
        <begin position="1"/>
        <end position="78"/>
    </location>
</feature>
<dbReference type="STRING" id="1336337.A0A3N4J2Y2"/>
<protein>
    <submittedName>
        <fullName evidence="6">DUF1014-domain-containing protein</fullName>
    </submittedName>
</protein>
<dbReference type="InterPro" id="IPR054413">
    <property type="entry name" value="LSO1/2"/>
</dbReference>
<dbReference type="OrthoDB" id="76412at2759"/>
<keyword evidence="7" id="KW-1185">Reference proteome</keyword>
<evidence type="ECO:0000256" key="1">
    <source>
        <dbReference type="ARBA" id="ARBA00008296"/>
    </source>
</evidence>
<feature type="compositionally biased region" description="Basic and acidic residues" evidence="3">
    <location>
        <begin position="18"/>
        <end position="43"/>
    </location>
</feature>
<evidence type="ECO:0000259" key="4">
    <source>
        <dbReference type="Pfam" id="PF06244"/>
    </source>
</evidence>
<dbReference type="InterPro" id="IPR054414">
    <property type="entry name" value="Ccdc124/Oxs1_C"/>
</dbReference>
<gene>
    <name evidence="6" type="ORF">L873DRAFT_1817209</name>
</gene>
<proteinExistence type="inferred from homology"/>
<dbReference type="Pfam" id="PF06244">
    <property type="entry name" value="Ccdc124"/>
    <property type="match status" value="1"/>
</dbReference>
<feature type="domain" description="LSO1/LSO2" evidence="5">
    <location>
        <begin position="7"/>
        <end position="61"/>
    </location>
</feature>
<organism evidence="6 7">
    <name type="scientific">Choiromyces venosus 120613-1</name>
    <dbReference type="NCBI Taxonomy" id="1336337"/>
    <lineage>
        <taxon>Eukaryota</taxon>
        <taxon>Fungi</taxon>
        <taxon>Dikarya</taxon>
        <taxon>Ascomycota</taxon>
        <taxon>Pezizomycotina</taxon>
        <taxon>Pezizomycetes</taxon>
        <taxon>Pezizales</taxon>
        <taxon>Tuberaceae</taxon>
        <taxon>Choiromyces</taxon>
    </lineage>
</organism>
<dbReference type="AlphaFoldDB" id="A0A3N4J2Y2"/>
<dbReference type="GO" id="GO:0003713">
    <property type="term" value="F:transcription coactivator activity"/>
    <property type="evidence" value="ECO:0007669"/>
    <property type="project" value="TreeGrafter"/>
</dbReference>
<dbReference type="GO" id="GO:0005634">
    <property type="term" value="C:nucleus"/>
    <property type="evidence" value="ECO:0007669"/>
    <property type="project" value="TreeGrafter"/>
</dbReference>
<dbReference type="Proteomes" id="UP000276215">
    <property type="component" value="Unassembled WGS sequence"/>
</dbReference>
<evidence type="ECO:0000313" key="7">
    <source>
        <dbReference type="Proteomes" id="UP000276215"/>
    </source>
</evidence>
<feature type="compositionally biased region" description="Basic and acidic residues" evidence="3">
    <location>
        <begin position="1"/>
        <end position="10"/>
    </location>
</feature>
<evidence type="ECO:0000259" key="5">
    <source>
        <dbReference type="Pfam" id="PF22048"/>
    </source>
</evidence>
<sequence length="196" mass="21321">MPPKRGENTKKIAGNAKKAAEEAEEWDKGVKSNAKKEAAEAKKRNAAAKKAAAAAALAEEEAALPSKPKPMKTGPAERTGVIDSALGSLSVSNVDDALDALTLATGAGKNTIDKHPERRLKAAHAAYEERRLPEVREEHKGLRRGSMKQLIWKEFKKSEENPFNRVGKVRYNTTKDEIALAKKAEMDKIEARLGGK</sequence>
<dbReference type="PANTHER" id="PTHR21680:SF0">
    <property type="entry name" value="COILED-COIL DOMAIN-CONTAINING PROTEIN 124"/>
    <property type="match status" value="1"/>
</dbReference>
<evidence type="ECO:0000256" key="3">
    <source>
        <dbReference type="SAM" id="MobiDB-lite"/>
    </source>
</evidence>
<accession>A0A3N4J2Y2</accession>
<dbReference type="InterPro" id="IPR010422">
    <property type="entry name" value="Ccdc124/Oxs1"/>
</dbReference>
<feature type="domain" description="Coiled-coil" evidence="4">
    <location>
        <begin position="88"/>
        <end position="165"/>
    </location>
</feature>
<keyword evidence="2" id="KW-0175">Coiled coil</keyword>
<dbReference type="EMBL" id="ML120467">
    <property type="protein sequence ID" value="RPA92693.1"/>
    <property type="molecule type" value="Genomic_DNA"/>
</dbReference>
<feature type="compositionally biased region" description="Low complexity" evidence="3">
    <location>
        <begin position="48"/>
        <end position="57"/>
    </location>
</feature>